<keyword evidence="1" id="KW-0472">Membrane</keyword>
<keyword evidence="3" id="KW-0012">Acyltransferase</keyword>
<sequence length="392" mass="42408">MHHTARPASGWSPRGPRSIVAQHIPALDGIRAVAALGIIVTHVSFQVGTGWALADRFDYFVAVFFALSAFLLYRRRHRHGAREYFRNRVARLAPAYLVCVLAVLLLLPEAASVTPLQVASNLTATQLYAPGALAPGLTHLWSLCVEIAFYLALPLISWALRGRRRGLRVAAIGGVAVISLGWAWLPFVQAYGESGEGVNYQIWPPAYAAWFAVGMLAAEWEGHVSAGWQRLLRVRWAWLALAAACMWLASREFFGPVGLEHPSPSEFSRRVLIGTIFAACVVVPFAVAPGGTRLDAVLDSEPAQALGRWSYSIFLWHMALISVAFPLTGVSLFAGGWVNFVVILALTVGLTVPVAAASYTLVEAPAARWLRGVTKAPRAAAHSSVRAMESPA</sequence>
<feature type="transmembrane region" description="Helical" evidence="1">
    <location>
        <begin position="232"/>
        <end position="250"/>
    </location>
</feature>
<dbReference type="EMBL" id="CP039247">
    <property type="protein sequence ID" value="QCB29353.1"/>
    <property type="molecule type" value="Genomic_DNA"/>
</dbReference>
<evidence type="ECO:0000313" key="3">
    <source>
        <dbReference type="EMBL" id="QCB29353.1"/>
    </source>
</evidence>
<keyword evidence="4" id="KW-1185">Reference proteome</keyword>
<dbReference type="GO" id="GO:0016747">
    <property type="term" value="F:acyltransferase activity, transferring groups other than amino-acyl groups"/>
    <property type="evidence" value="ECO:0007669"/>
    <property type="project" value="InterPro"/>
</dbReference>
<accession>A0A4P7QI68</accession>
<evidence type="ECO:0000313" key="4">
    <source>
        <dbReference type="Proteomes" id="UP000296352"/>
    </source>
</evidence>
<dbReference type="PANTHER" id="PTHR23028">
    <property type="entry name" value="ACETYLTRANSFERASE"/>
    <property type="match status" value="1"/>
</dbReference>
<evidence type="ECO:0000256" key="1">
    <source>
        <dbReference type="SAM" id="Phobius"/>
    </source>
</evidence>
<feature type="transmembrane region" description="Helical" evidence="1">
    <location>
        <begin position="200"/>
        <end position="220"/>
    </location>
</feature>
<dbReference type="RefSeq" id="WP_342773409.1">
    <property type="nucleotide sequence ID" value="NZ_CP039247.1"/>
</dbReference>
<dbReference type="GO" id="GO:0009103">
    <property type="term" value="P:lipopolysaccharide biosynthetic process"/>
    <property type="evidence" value="ECO:0007669"/>
    <property type="project" value="TreeGrafter"/>
</dbReference>
<dbReference type="InterPro" id="IPR050879">
    <property type="entry name" value="Acyltransferase_3"/>
</dbReference>
<name>A0A4P7QI68_9CORY</name>
<gene>
    <name evidence="3" type="primary">oatA3</name>
    <name evidence="3" type="ORF">CENDO_10500</name>
</gene>
<feature type="transmembrane region" description="Helical" evidence="1">
    <location>
        <begin position="313"/>
        <end position="334"/>
    </location>
</feature>
<feature type="transmembrane region" description="Helical" evidence="1">
    <location>
        <begin position="167"/>
        <end position="188"/>
    </location>
</feature>
<dbReference type="Pfam" id="PF01757">
    <property type="entry name" value="Acyl_transf_3"/>
    <property type="match status" value="1"/>
</dbReference>
<evidence type="ECO:0000259" key="2">
    <source>
        <dbReference type="Pfam" id="PF01757"/>
    </source>
</evidence>
<keyword evidence="3" id="KW-0808">Transferase</keyword>
<feature type="transmembrane region" description="Helical" evidence="1">
    <location>
        <begin position="95"/>
        <end position="119"/>
    </location>
</feature>
<feature type="domain" description="Acyltransferase 3" evidence="2">
    <location>
        <begin position="25"/>
        <end position="354"/>
    </location>
</feature>
<dbReference type="InterPro" id="IPR002656">
    <property type="entry name" value="Acyl_transf_3_dom"/>
</dbReference>
<dbReference type="AlphaFoldDB" id="A0A4P7QI68"/>
<feature type="transmembrane region" description="Helical" evidence="1">
    <location>
        <begin position="57"/>
        <end position="74"/>
    </location>
</feature>
<feature type="transmembrane region" description="Helical" evidence="1">
    <location>
        <begin position="139"/>
        <end position="160"/>
    </location>
</feature>
<feature type="transmembrane region" description="Helical" evidence="1">
    <location>
        <begin position="340"/>
        <end position="362"/>
    </location>
</feature>
<dbReference type="GO" id="GO:0016020">
    <property type="term" value="C:membrane"/>
    <property type="evidence" value="ECO:0007669"/>
    <property type="project" value="TreeGrafter"/>
</dbReference>
<organism evidence="3 4">
    <name type="scientific">Corynebacterium endometrii</name>
    <dbReference type="NCBI Taxonomy" id="2488819"/>
    <lineage>
        <taxon>Bacteria</taxon>
        <taxon>Bacillati</taxon>
        <taxon>Actinomycetota</taxon>
        <taxon>Actinomycetes</taxon>
        <taxon>Mycobacteriales</taxon>
        <taxon>Corynebacteriaceae</taxon>
        <taxon>Corynebacterium</taxon>
    </lineage>
</organism>
<dbReference type="KEGG" id="cee:CENDO_10500"/>
<feature type="transmembrane region" description="Helical" evidence="1">
    <location>
        <begin position="32"/>
        <end position="51"/>
    </location>
</feature>
<feature type="transmembrane region" description="Helical" evidence="1">
    <location>
        <begin position="270"/>
        <end position="292"/>
    </location>
</feature>
<dbReference type="Proteomes" id="UP000296352">
    <property type="component" value="Chromosome"/>
</dbReference>
<proteinExistence type="predicted"/>
<keyword evidence="1" id="KW-0812">Transmembrane</keyword>
<dbReference type="EC" id="2.3.1.-" evidence="3"/>
<dbReference type="PANTHER" id="PTHR23028:SF53">
    <property type="entry name" value="ACYL_TRANSF_3 DOMAIN-CONTAINING PROTEIN"/>
    <property type="match status" value="1"/>
</dbReference>
<keyword evidence="1" id="KW-1133">Transmembrane helix</keyword>
<reference evidence="3 4" key="1">
    <citation type="submission" date="2019-04" db="EMBL/GenBank/DDBJ databases">
        <title>Corynebacterium endometrii sp. nov., isolated from the uterus of a cow with endometritis.</title>
        <authorList>
            <person name="Ballas P."/>
            <person name="Ruckert C."/>
            <person name="Wagener K."/>
            <person name="Drillich M."/>
            <person name="Kaempfer P."/>
            <person name="Busse H.-J."/>
            <person name="Ehling-Schulz M."/>
        </authorList>
    </citation>
    <scope>NUCLEOTIDE SEQUENCE [LARGE SCALE GENOMIC DNA]</scope>
    <source>
        <strain evidence="3 4">LMM-1653</strain>
    </source>
</reference>
<protein>
    <submittedName>
        <fullName evidence="3">O-acetyltransferase OatA</fullName>
        <ecNumber evidence="3">2.3.1.-</ecNumber>
    </submittedName>
</protein>